<name>A0A822Z2B1_NELNU</name>
<dbReference type="AlphaFoldDB" id="A0A822Z2B1"/>
<gene>
    <name evidence="1" type="ORF">HUJ06_008462</name>
</gene>
<evidence type="ECO:0000313" key="1">
    <source>
        <dbReference type="EMBL" id="DAD37821.1"/>
    </source>
</evidence>
<keyword evidence="2" id="KW-1185">Reference proteome</keyword>
<protein>
    <submittedName>
        <fullName evidence="1">Uncharacterized protein</fullName>
    </submittedName>
</protein>
<accession>A0A822Z2B1</accession>
<dbReference type="EMBL" id="DUZY01000004">
    <property type="protein sequence ID" value="DAD37821.1"/>
    <property type="molecule type" value="Genomic_DNA"/>
</dbReference>
<comment type="caution">
    <text evidence="1">The sequence shown here is derived from an EMBL/GenBank/DDBJ whole genome shotgun (WGS) entry which is preliminary data.</text>
</comment>
<dbReference type="Proteomes" id="UP000607653">
    <property type="component" value="Unassembled WGS sequence"/>
</dbReference>
<reference evidence="1 2" key="1">
    <citation type="journal article" date="2020" name="Mol. Biol. Evol.">
        <title>Distinct Expression and Methylation Patterns for Genes with Different Fates following a Single Whole-Genome Duplication in Flowering Plants.</title>
        <authorList>
            <person name="Shi T."/>
            <person name="Rahmani R.S."/>
            <person name="Gugger P.F."/>
            <person name="Wang M."/>
            <person name="Li H."/>
            <person name="Zhang Y."/>
            <person name="Li Z."/>
            <person name="Wang Q."/>
            <person name="Van de Peer Y."/>
            <person name="Marchal K."/>
            <person name="Chen J."/>
        </authorList>
    </citation>
    <scope>NUCLEOTIDE SEQUENCE [LARGE SCALE GENOMIC DNA]</scope>
    <source>
        <tissue evidence="1">Leaf</tissue>
    </source>
</reference>
<proteinExistence type="predicted"/>
<evidence type="ECO:0000313" key="2">
    <source>
        <dbReference type="Proteomes" id="UP000607653"/>
    </source>
</evidence>
<sequence length="32" mass="3737">MFYLFHVLCVFPVYSSDSDISRHLTRTRSSAT</sequence>
<organism evidence="1 2">
    <name type="scientific">Nelumbo nucifera</name>
    <name type="common">Sacred lotus</name>
    <dbReference type="NCBI Taxonomy" id="4432"/>
    <lineage>
        <taxon>Eukaryota</taxon>
        <taxon>Viridiplantae</taxon>
        <taxon>Streptophyta</taxon>
        <taxon>Embryophyta</taxon>
        <taxon>Tracheophyta</taxon>
        <taxon>Spermatophyta</taxon>
        <taxon>Magnoliopsida</taxon>
        <taxon>Proteales</taxon>
        <taxon>Nelumbonaceae</taxon>
        <taxon>Nelumbo</taxon>
    </lineage>
</organism>